<keyword evidence="1" id="KW-1133">Transmembrane helix</keyword>
<dbReference type="OMA" id="HIVIPVC"/>
<evidence type="ECO:0000256" key="1">
    <source>
        <dbReference type="SAM" id="Phobius"/>
    </source>
</evidence>
<dbReference type="Proteomes" id="UP000018050">
    <property type="component" value="Unassembled WGS sequence"/>
</dbReference>
<dbReference type="OrthoDB" id="345159at2759"/>
<organism evidence="2 3">
    <name type="scientific">Eimeria acervulina</name>
    <name type="common">Coccidian parasite</name>
    <dbReference type="NCBI Taxonomy" id="5801"/>
    <lineage>
        <taxon>Eukaryota</taxon>
        <taxon>Sar</taxon>
        <taxon>Alveolata</taxon>
        <taxon>Apicomplexa</taxon>
        <taxon>Conoidasida</taxon>
        <taxon>Coccidia</taxon>
        <taxon>Eucoccidiorida</taxon>
        <taxon>Eimeriorina</taxon>
        <taxon>Eimeriidae</taxon>
        <taxon>Eimeria</taxon>
    </lineage>
</organism>
<evidence type="ECO:0000313" key="2">
    <source>
        <dbReference type="EMBL" id="CDI83857.1"/>
    </source>
</evidence>
<dbReference type="GeneID" id="25272571"/>
<reference evidence="2" key="2">
    <citation type="submission" date="2013-10" db="EMBL/GenBank/DDBJ databases">
        <authorList>
            <person name="Aslett M."/>
        </authorList>
    </citation>
    <scope>NUCLEOTIDE SEQUENCE</scope>
    <source>
        <strain evidence="2">Houghton</strain>
    </source>
</reference>
<proteinExistence type="predicted"/>
<feature type="transmembrane region" description="Helical" evidence="1">
    <location>
        <begin position="99"/>
        <end position="124"/>
    </location>
</feature>
<sequence length="228" mass="25124">MARNCLRRRAFGAVCDLTVQDVFFLLFPCAWTLFATCCFCYYTVHPTVHDESPRTIPMYWSLISALPAAVMAFNYYIFQRASVVQNGLSRYTIGELSQVMRLFGLLVICAFLILAVVSGVQFSQCTTCQHDVFGENAFWCLVTMLWLLVMACLSPSPRHLAKLTFTQETAAGIAGAADGRVLGRVAMADDATFMAADSQQTNAENFLRAGVHPDLVAHGKVAPEKTAE</sequence>
<gene>
    <name evidence="2" type="ORF">EAH_00045010</name>
</gene>
<feature type="transmembrane region" description="Helical" evidence="1">
    <location>
        <begin position="56"/>
        <end position="78"/>
    </location>
</feature>
<keyword evidence="1" id="KW-0812">Transmembrane</keyword>
<dbReference type="EMBL" id="HG673508">
    <property type="protein sequence ID" value="CDI83857.1"/>
    <property type="molecule type" value="Genomic_DNA"/>
</dbReference>
<dbReference type="RefSeq" id="XP_013247077.1">
    <property type="nucleotide sequence ID" value="XM_013391623.1"/>
</dbReference>
<feature type="transmembrane region" description="Helical" evidence="1">
    <location>
        <begin position="136"/>
        <end position="153"/>
    </location>
</feature>
<evidence type="ECO:0008006" key="4">
    <source>
        <dbReference type="Google" id="ProtNLM"/>
    </source>
</evidence>
<dbReference type="AlphaFoldDB" id="U6GW79"/>
<keyword evidence="1" id="KW-0472">Membrane</keyword>
<protein>
    <recommendedName>
        <fullName evidence="4">Transmembrane protein</fullName>
    </recommendedName>
</protein>
<keyword evidence="3" id="KW-1185">Reference proteome</keyword>
<name>U6GW79_EIMAC</name>
<accession>U6GW79</accession>
<dbReference type="VEuPathDB" id="ToxoDB:EAH_00045010"/>
<evidence type="ECO:0000313" key="3">
    <source>
        <dbReference type="Proteomes" id="UP000018050"/>
    </source>
</evidence>
<reference evidence="2" key="1">
    <citation type="submission" date="2013-10" db="EMBL/GenBank/DDBJ databases">
        <title>Genomic analysis of the causative agents of coccidiosis in chickens.</title>
        <authorList>
            <person name="Reid A.J."/>
            <person name="Blake D."/>
            <person name="Billington K."/>
            <person name="Browne H."/>
            <person name="Dunn M."/>
            <person name="Hung S."/>
            <person name="Kawahara F."/>
            <person name="Miranda-Saavedra D."/>
            <person name="Mourier T."/>
            <person name="Nagra H."/>
            <person name="Otto T.D."/>
            <person name="Rawlings N."/>
            <person name="Sanchez A."/>
            <person name="Sanders M."/>
            <person name="Subramaniam C."/>
            <person name="Tay Y."/>
            <person name="Dear P."/>
            <person name="Doerig C."/>
            <person name="Gruber A."/>
            <person name="Parkinson J."/>
            <person name="Shirley M."/>
            <person name="Wan K.L."/>
            <person name="Berriman M."/>
            <person name="Tomley F."/>
            <person name="Pain A."/>
        </authorList>
    </citation>
    <scope>NUCLEOTIDE SEQUENCE</scope>
    <source>
        <strain evidence="2">Houghton</strain>
    </source>
</reference>
<feature type="transmembrane region" description="Helical" evidence="1">
    <location>
        <begin position="21"/>
        <end position="44"/>
    </location>
</feature>